<gene>
    <name evidence="1" type="ORF">NG19_0017</name>
</gene>
<protein>
    <submittedName>
        <fullName evidence="1">Uncharacterized protein</fullName>
    </submittedName>
</protein>
<evidence type="ECO:0000313" key="1">
    <source>
        <dbReference type="EMBL" id="AJF79853.1"/>
    </source>
</evidence>
<accession>A0A0C4XXF7</accession>
<dbReference type="RefSeq" id="WP_000184017.1">
    <property type="nucleotide sequence ID" value="NZ_CP018144.1"/>
</dbReference>
<dbReference type="PATRIC" id="fig|470.1342.peg.3898"/>
<dbReference type="AlphaFoldDB" id="A0A0C4XXF7"/>
<organism evidence="1">
    <name type="scientific">Acinetobacter baumannii</name>
    <dbReference type="NCBI Taxonomy" id="470"/>
    <lineage>
        <taxon>Bacteria</taxon>
        <taxon>Pseudomonadati</taxon>
        <taxon>Pseudomonadota</taxon>
        <taxon>Gammaproteobacteria</taxon>
        <taxon>Moraxellales</taxon>
        <taxon>Moraxellaceae</taxon>
        <taxon>Acinetobacter</taxon>
        <taxon>Acinetobacter calcoaceticus/baumannii complex</taxon>
    </lineage>
</organism>
<dbReference type="EMBL" id="KM922672">
    <property type="protein sequence ID" value="AJF79853.1"/>
    <property type="molecule type" value="Genomic_DNA"/>
</dbReference>
<reference evidence="1" key="1">
    <citation type="submission" date="2014-10" db="EMBL/GenBank/DDBJ databases">
        <authorList>
            <person name="Liu L."/>
            <person name="Ji S."/>
            <person name="Ruan Z."/>
            <person name="Fu Y."/>
            <person name="Fu Y."/>
            <person name="Wang Y."/>
            <person name="Yu Y."/>
        </authorList>
    </citation>
    <scope>NUCLEOTIDE SEQUENCE</scope>
    <source>
        <strain evidence="1">A221</strain>
        <plasmid evidence="1">pAZJ221</plasmid>
    </source>
</reference>
<name>A0A0C4XXF7_ACIBA</name>
<keyword evidence="1" id="KW-0614">Plasmid</keyword>
<geneLocation type="plasmid" evidence="1">
    <name>pAZJ221</name>
</geneLocation>
<sequence length="194" mass="22972">MTNNRHTRLSKESSSHIKDASKIYFVRYERENLTLKTVVLVFLNEDMFIVAQDGDMGYWNADDVVKAKRSIKRLNPTCDIFDRRDYIIKYEDRQKSNYYNKILSDLTLNKTEIAAPEAIQVVQRLDQTISKLEKQAENMFADRANSNDIKELYEKYSNIVDKINDLRKIRYQDTNIVFKKYSFKAFQPLSKLDD</sequence>
<proteinExistence type="predicted"/>
<reference evidence="1" key="2">
    <citation type="journal article" date="2015" name="Antimicrob. Agents Chemother.">
        <title>Dissemination of blaOXA-23 in Acinetobacter spp. in China: Main Roles of Conjugative Plasmid pAZJ221 and Transposon Tn2009.</title>
        <authorList>
            <person name="Liu L.L."/>
            <person name="Ji S.J."/>
            <person name="Ruan Z."/>
            <person name="Fu Y."/>
            <person name="Fu Y.Q."/>
            <person name="Wang Y.F."/>
            <person name="Yu Y.S."/>
        </authorList>
    </citation>
    <scope>NUCLEOTIDE SEQUENCE</scope>
    <source>
        <strain evidence="1">A221</strain>
        <plasmid evidence="1">pAZJ221</plasmid>
    </source>
</reference>